<dbReference type="Gene3D" id="1.10.3420.10">
    <property type="entry name" value="putative ntp pyrophosphohydrolase like domain"/>
    <property type="match status" value="1"/>
</dbReference>
<dbReference type="AlphaFoldDB" id="A0A2T3KM30"/>
<reference evidence="1 2" key="1">
    <citation type="submission" date="2018-01" db="EMBL/GenBank/DDBJ databases">
        <title>Whole genome sequencing of Histamine producing bacteria.</title>
        <authorList>
            <person name="Butler K."/>
        </authorList>
    </citation>
    <scope>NUCLEOTIDE SEQUENCE [LARGE SCALE GENOMIC DNA]</scope>
    <source>
        <strain evidence="1 2">FS-7.2</strain>
    </source>
</reference>
<gene>
    <name evidence="1" type="ORF">C9J27_06045</name>
</gene>
<proteinExistence type="predicted"/>
<dbReference type="RefSeq" id="WP_107289330.1">
    <property type="nucleotide sequence ID" value="NZ_PYNF01000003.1"/>
</dbReference>
<protein>
    <submittedName>
        <fullName evidence="1">SAM-dependent methyltransferase</fullName>
    </submittedName>
</protein>
<dbReference type="InterPro" id="IPR023292">
    <property type="entry name" value="NTP_PyroPHydrolase-like_dom_sf"/>
</dbReference>
<evidence type="ECO:0000313" key="1">
    <source>
        <dbReference type="EMBL" id="PSV00700.1"/>
    </source>
</evidence>
<dbReference type="Pfam" id="PF01503">
    <property type="entry name" value="PRA-PH"/>
    <property type="match status" value="1"/>
</dbReference>
<dbReference type="InterPro" id="IPR033653">
    <property type="entry name" value="NTP-PPase_DR2231-like"/>
</dbReference>
<comment type="caution">
    <text evidence="1">The sequence shown here is derived from an EMBL/GenBank/DDBJ whole genome shotgun (WGS) entry which is preliminary data.</text>
</comment>
<keyword evidence="1" id="KW-0808">Transferase</keyword>
<sequence length="195" mass="21738">MHNHKSRSTLLTESLYAKLFADINDFREAFDLPVSQPDSFAESDDQLHSSLLIEEMSELATATTKIQIADALIDSVYVLVGRDSHLGKMTINSYLIDILLNIAKQQDIDFVKGWDIVHASNMSKLCVDEADFNNTKQYYKDLGVDVYGTTKSNGMIAVKCAKDVNYIAGGIRKKIKKDKVLKSVSYTEADLTSVC</sequence>
<dbReference type="InterPro" id="IPR021130">
    <property type="entry name" value="PRib-ATP_PPHydrolase-like"/>
</dbReference>
<dbReference type="GO" id="GO:0032259">
    <property type="term" value="P:methylation"/>
    <property type="evidence" value="ECO:0007669"/>
    <property type="project" value="UniProtKB-KW"/>
</dbReference>
<evidence type="ECO:0000313" key="2">
    <source>
        <dbReference type="Proteomes" id="UP000241426"/>
    </source>
</evidence>
<keyword evidence="1" id="KW-0489">Methyltransferase</keyword>
<dbReference type="GO" id="GO:0008168">
    <property type="term" value="F:methyltransferase activity"/>
    <property type="evidence" value="ECO:0007669"/>
    <property type="project" value="UniProtKB-KW"/>
</dbReference>
<name>A0A2T3KM30_9GAMM</name>
<accession>A0A2T3KM30</accession>
<dbReference type="Proteomes" id="UP000241426">
    <property type="component" value="Unassembled WGS sequence"/>
</dbReference>
<dbReference type="EMBL" id="PYNF01000003">
    <property type="protein sequence ID" value="PSV00700.1"/>
    <property type="molecule type" value="Genomic_DNA"/>
</dbReference>
<dbReference type="CDD" id="cd11530">
    <property type="entry name" value="NTP-PPase_DR2231_like"/>
    <property type="match status" value="1"/>
</dbReference>
<organism evidence="1 2">
    <name type="scientific">Photobacterium kishitanii</name>
    <dbReference type="NCBI Taxonomy" id="318456"/>
    <lineage>
        <taxon>Bacteria</taxon>
        <taxon>Pseudomonadati</taxon>
        <taxon>Pseudomonadota</taxon>
        <taxon>Gammaproteobacteria</taxon>
        <taxon>Vibrionales</taxon>
        <taxon>Vibrionaceae</taxon>
        <taxon>Photobacterium</taxon>
    </lineage>
</organism>